<evidence type="ECO:0000313" key="5">
    <source>
        <dbReference type="EMBL" id="AVW92375.1"/>
    </source>
</evidence>
<dbReference type="Gene3D" id="1.10.10.10">
    <property type="entry name" value="Winged helix-like DNA-binding domain superfamily/Winged helix DNA-binding domain"/>
    <property type="match status" value="1"/>
</dbReference>
<keyword evidence="3" id="KW-0804">Transcription</keyword>
<sequence length="175" mass="19702">MNFDDWAKVMELDRTDYQIMDLLQNDARLMNKQIAAEVGLAASSCHERIKRLWAAGVLKETKTIVEPSMLGYELSIVVMAKISKHGQINIDALMDRLIALPEIQQVHLVTGQFDLIVYMIAKNMNHLKEVARAAFSDTEDISAYETSITFDSRTDFGVPLRPDETSNRGATQRGV</sequence>
<evidence type="ECO:0000256" key="1">
    <source>
        <dbReference type="ARBA" id="ARBA00023015"/>
    </source>
</evidence>
<evidence type="ECO:0000256" key="3">
    <source>
        <dbReference type="ARBA" id="ARBA00023163"/>
    </source>
</evidence>
<gene>
    <name evidence="5" type="ORF">DA792_15800</name>
</gene>
<dbReference type="PRINTS" id="PR00033">
    <property type="entry name" value="HTHASNC"/>
</dbReference>
<evidence type="ECO:0000256" key="2">
    <source>
        <dbReference type="ARBA" id="ARBA00023125"/>
    </source>
</evidence>
<protein>
    <recommendedName>
        <fullName evidence="4">HTH asnC-type domain-containing protein</fullName>
    </recommendedName>
</protein>
<dbReference type="Pfam" id="PF01037">
    <property type="entry name" value="AsnC_trans_reg"/>
    <property type="match status" value="1"/>
</dbReference>
<keyword evidence="1" id="KW-0805">Transcription regulation</keyword>
<dbReference type="SUPFAM" id="SSF54909">
    <property type="entry name" value="Dimeric alpha+beta barrel"/>
    <property type="match status" value="1"/>
</dbReference>
<proteinExistence type="predicted"/>
<dbReference type="SUPFAM" id="SSF46785">
    <property type="entry name" value="Winged helix' DNA-binding domain"/>
    <property type="match status" value="1"/>
</dbReference>
<dbReference type="PROSITE" id="PS50956">
    <property type="entry name" value="HTH_ASNC_2"/>
    <property type="match status" value="1"/>
</dbReference>
<dbReference type="GO" id="GO:0005829">
    <property type="term" value="C:cytosol"/>
    <property type="evidence" value="ECO:0007669"/>
    <property type="project" value="TreeGrafter"/>
</dbReference>
<dbReference type="InterPro" id="IPR000485">
    <property type="entry name" value="AsnC-type_HTH_dom"/>
</dbReference>
<name>A0A2R4M5C8_9RHOB</name>
<dbReference type="PANTHER" id="PTHR30154:SF34">
    <property type="entry name" value="TRANSCRIPTIONAL REGULATOR AZLB"/>
    <property type="match status" value="1"/>
</dbReference>
<reference evidence="5 6" key="1">
    <citation type="submission" date="2018-03" db="EMBL/GenBank/DDBJ databases">
        <title>The Complete Genome of Celeribacter baekdonensis strain LH4, a Thiosulfate-Oxidizing Alphaproteobacterium Isolated from Gulf of Mexico Continental Slope Sediments.</title>
        <authorList>
            <person name="Flood B.E."/>
            <person name="Bailey J.V."/>
            <person name="Leprich D."/>
        </authorList>
    </citation>
    <scope>NUCLEOTIDE SEQUENCE [LARGE SCALE GENOMIC DNA]</scope>
    <source>
        <strain evidence="5 6">LH4</strain>
    </source>
</reference>
<dbReference type="Gene3D" id="3.30.70.920">
    <property type="match status" value="1"/>
</dbReference>
<dbReference type="Proteomes" id="UP000241447">
    <property type="component" value="Chromosome"/>
</dbReference>
<dbReference type="InterPro" id="IPR019887">
    <property type="entry name" value="Tscrpt_reg_AsnC/Lrp_C"/>
</dbReference>
<dbReference type="InterPro" id="IPR036390">
    <property type="entry name" value="WH_DNA-bd_sf"/>
</dbReference>
<dbReference type="AlphaFoldDB" id="A0A2R4M5C8"/>
<dbReference type="Pfam" id="PF13404">
    <property type="entry name" value="HTH_AsnC-type"/>
    <property type="match status" value="1"/>
</dbReference>
<dbReference type="PANTHER" id="PTHR30154">
    <property type="entry name" value="LEUCINE-RESPONSIVE REGULATORY PROTEIN"/>
    <property type="match status" value="1"/>
</dbReference>
<dbReference type="SMART" id="SM00344">
    <property type="entry name" value="HTH_ASNC"/>
    <property type="match status" value="1"/>
</dbReference>
<organism evidence="5 6">
    <name type="scientific">Celeribacter baekdonensis</name>
    <dbReference type="NCBI Taxonomy" id="875171"/>
    <lineage>
        <taxon>Bacteria</taxon>
        <taxon>Pseudomonadati</taxon>
        <taxon>Pseudomonadota</taxon>
        <taxon>Alphaproteobacteria</taxon>
        <taxon>Rhodobacterales</taxon>
        <taxon>Roseobacteraceae</taxon>
        <taxon>Celeribacter</taxon>
    </lineage>
</organism>
<dbReference type="GO" id="GO:0043200">
    <property type="term" value="P:response to amino acid"/>
    <property type="evidence" value="ECO:0007669"/>
    <property type="project" value="TreeGrafter"/>
</dbReference>
<dbReference type="InterPro" id="IPR011008">
    <property type="entry name" value="Dimeric_a/b-barrel"/>
</dbReference>
<dbReference type="InterPro" id="IPR019888">
    <property type="entry name" value="Tscrpt_reg_AsnC-like"/>
</dbReference>
<dbReference type="InterPro" id="IPR036388">
    <property type="entry name" value="WH-like_DNA-bd_sf"/>
</dbReference>
<evidence type="ECO:0000313" key="6">
    <source>
        <dbReference type="Proteomes" id="UP000241447"/>
    </source>
</evidence>
<dbReference type="KEGG" id="cbak:DA792_15800"/>
<accession>A0A2R4M5C8</accession>
<feature type="domain" description="HTH asnC-type" evidence="4">
    <location>
        <begin position="12"/>
        <end position="73"/>
    </location>
</feature>
<evidence type="ECO:0000259" key="4">
    <source>
        <dbReference type="PROSITE" id="PS50956"/>
    </source>
</evidence>
<dbReference type="GO" id="GO:0043565">
    <property type="term" value="F:sequence-specific DNA binding"/>
    <property type="evidence" value="ECO:0007669"/>
    <property type="project" value="InterPro"/>
</dbReference>
<keyword evidence="2" id="KW-0238">DNA-binding</keyword>
<dbReference type="EMBL" id="CP028475">
    <property type="protein sequence ID" value="AVW92375.1"/>
    <property type="molecule type" value="Genomic_DNA"/>
</dbReference>